<sequence length="598" mass="66341">MGFAEEFGRCIDELGCCAVDLSDLTGLSRSTISRYRNGSRLPSEESIPQLAEALVRASAVSAGISLADTSAPPGLDVALIEEISRRLSQSFRSDQPEYDYELFRERMNALIDALGITLSDLSNALNHDPSHLSRIRTGRRRPGDPRVLAAGLAGYISRTYTSEADLRTIEQAISFRSVPASCAPDFPGAGLEIALLDWLMEGQREASRDIVSFARTLDEFSPADYTWRRILSSIALPAAPFRIPPQRDYLGERELREGELDFLMATLMARNAREMLIYSDFPIETSLADKSFMKRWVSGVALLLKRGVHLDMVHCLDRPLGELIAGLEAWVPFYMTGQISGHYLPEVAGQPFHHLLMASKAAVLTGSCVRGRHEFAKARLVRRKKDVAREGESAAAMLELAKPLVKAFDESHNRDFLKAIEEDLPRASELLILVTSPPVFVMSDELLERILANSGVGEREGRLVLADVRRERALIESFLAHGSVRVNMATLSRTAFEERPVTLVSPSIRCKKPLSYAYSDYTRHIAELCACQERFDSLSVASVSHAPYRNLHVVVCDDAWAAFIKGRSPVTHFLLCHPHLVQATRALFEGSCSSLPRS</sequence>
<dbReference type="eggNOG" id="ENOG502Z8II">
    <property type="taxonomic scope" value="Bacteria"/>
</dbReference>
<organism evidence="2 3">
    <name type="scientific">Slackia exigua (strain ATCC 700122 / DSM 15923 / CIP 105133 / JCM 11022 / KCTC 5966 / S-7)</name>
    <dbReference type="NCBI Taxonomy" id="649764"/>
    <lineage>
        <taxon>Bacteria</taxon>
        <taxon>Bacillati</taxon>
        <taxon>Actinomycetota</taxon>
        <taxon>Coriobacteriia</taxon>
        <taxon>Eggerthellales</taxon>
        <taxon>Eggerthellaceae</taxon>
        <taxon>Slackia</taxon>
    </lineage>
</organism>
<dbReference type="Proteomes" id="UP000006001">
    <property type="component" value="Unassembled WGS sequence"/>
</dbReference>
<dbReference type="SMART" id="SM00530">
    <property type="entry name" value="HTH_XRE"/>
    <property type="match status" value="2"/>
</dbReference>
<dbReference type="Pfam" id="PF01381">
    <property type="entry name" value="HTH_3"/>
    <property type="match status" value="1"/>
</dbReference>
<dbReference type="HOGENOM" id="CLU_503331_0_0_11"/>
<reference evidence="2" key="1">
    <citation type="submission" date="2009-10" db="EMBL/GenBank/DDBJ databases">
        <authorList>
            <person name="Weinstock G."/>
            <person name="Sodergren E."/>
            <person name="Clifton S."/>
            <person name="Fulton L."/>
            <person name="Fulton B."/>
            <person name="Courtney L."/>
            <person name="Fronick C."/>
            <person name="Harrison M."/>
            <person name="Strong C."/>
            <person name="Farmer C."/>
            <person name="Delahaunty K."/>
            <person name="Markovic C."/>
            <person name="Hall O."/>
            <person name="Minx P."/>
            <person name="Tomlinson C."/>
            <person name="Mitreva M."/>
            <person name="Nelson J."/>
            <person name="Hou S."/>
            <person name="Wollam A."/>
            <person name="Pepin K.H."/>
            <person name="Johnson M."/>
            <person name="Bhonagiri V."/>
            <person name="Nash W.E."/>
            <person name="Warren W."/>
            <person name="Chinwalla A."/>
            <person name="Mardis E.R."/>
            <person name="Wilson R.K."/>
        </authorList>
    </citation>
    <scope>NUCLEOTIDE SEQUENCE [LARGE SCALE GENOMIC DNA]</scope>
    <source>
        <strain evidence="2">ATCC 700122</strain>
    </source>
</reference>
<dbReference type="SUPFAM" id="SSF47413">
    <property type="entry name" value="lambda repressor-like DNA-binding domains"/>
    <property type="match status" value="1"/>
</dbReference>
<keyword evidence="3" id="KW-1185">Reference proteome</keyword>
<evidence type="ECO:0000313" key="3">
    <source>
        <dbReference type="Proteomes" id="UP000006001"/>
    </source>
</evidence>
<evidence type="ECO:0000313" key="2">
    <source>
        <dbReference type="EMBL" id="EEZ61031.1"/>
    </source>
</evidence>
<dbReference type="EMBL" id="ACUX02000007">
    <property type="protein sequence ID" value="EEZ61031.1"/>
    <property type="molecule type" value="Genomic_DNA"/>
</dbReference>
<feature type="domain" description="HTH cro/C1-type" evidence="1">
    <location>
        <begin position="20"/>
        <end position="60"/>
    </location>
</feature>
<dbReference type="AlphaFoldDB" id="D0WH67"/>
<name>D0WH67_SLAES</name>
<dbReference type="CDD" id="cd00093">
    <property type="entry name" value="HTH_XRE"/>
    <property type="match status" value="2"/>
</dbReference>
<dbReference type="Gene3D" id="1.10.260.40">
    <property type="entry name" value="lambda repressor-like DNA-binding domains"/>
    <property type="match status" value="1"/>
</dbReference>
<proteinExistence type="predicted"/>
<dbReference type="PROSITE" id="PS50943">
    <property type="entry name" value="HTH_CROC1"/>
    <property type="match status" value="1"/>
</dbReference>
<dbReference type="InterPro" id="IPR001387">
    <property type="entry name" value="Cro/C1-type_HTH"/>
</dbReference>
<dbReference type="GO" id="GO:0003677">
    <property type="term" value="F:DNA binding"/>
    <property type="evidence" value="ECO:0007669"/>
    <property type="project" value="InterPro"/>
</dbReference>
<dbReference type="GeneID" id="85007632"/>
<evidence type="ECO:0000259" key="1">
    <source>
        <dbReference type="PROSITE" id="PS50943"/>
    </source>
</evidence>
<accession>D0WH67</accession>
<gene>
    <name evidence="2" type="ORF">HMPREF0762_01099</name>
</gene>
<dbReference type="RefSeq" id="WP_006362356.1">
    <property type="nucleotide sequence ID" value="NZ_GG700630.1"/>
</dbReference>
<comment type="caution">
    <text evidence="2">The sequence shown here is derived from an EMBL/GenBank/DDBJ whole genome shotgun (WGS) entry which is preliminary data.</text>
</comment>
<dbReference type="STRING" id="649764.HMPREF0762_01099"/>
<dbReference type="InterPro" id="IPR010982">
    <property type="entry name" value="Lambda_DNA-bd_dom_sf"/>
</dbReference>
<protein>
    <recommendedName>
        <fullName evidence="1">HTH cro/C1-type domain-containing protein</fullName>
    </recommendedName>
</protein>